<keyword evidence="1" id="KW-0812">Transmembrane</keyword>
<dbReference type="Proteomes" id="UP000002037">
    <property type="component" value="Unassembled WGS sequence"/>
</dbReference>
<keyword evidence="1" id="KW-0472">Membrane</keyword>
<dbReference type="RefSeq" id="XP_002548497.1">
    <property type="nucleotide sequence ID" value="XM_002548451.1"/>
</dbReference>
<keyword evidence="3" id="KW-1185">Reference proteome</keyword>
<accession>C5M8S2</accession>
<sequence>MAPSNHSKSKTKPREKDHEIEYYFCKCDSCEYWRTISDSQNRDLFLGIIIPLIWFNNFSKIIKALFFLNDKPKGETKYLDIRVRKFKPVVDEYNKKHSYLEHHRSDRNYMWECLGHILLAIVIYDLFLFGFIMAFNKSSAIMIPTDQGFIL</sequence>
<keyword evidence="1" id="KW-1133">Transmembrane helix</keyword>
<gene>
    <name evidence="2" type="ORF">CTRG_02794</name>
</gene>
<name>C5M8S2_CANTT</name>
<dbReference type="HOGENOM" id="CLU_1758558_0_0_1"/>
<feature type="transmembrane region" description="Helical" evidence="1">
    <location>
        <begin position="44"/>
        <end position="68"/>
    </location>
</feature>
<evidence type="ECO:0000313" key="2">
    <source>
        <dbReference type="EMBL" id="EER33976.1"/>
    </source>
</evidence>
<evidence type="ECO:0000313" key="3">
    <source>
        <dbReference type="Proteomes" id="UP000002037"/>
    </source>
</evidence>
<dbReference type="KEGG" id="ctp:CTRG_02794"/>
<dbReference type="GeneID" id="8298358"/>
<dbReference type="eggNOG" id="ENOG502RQI7">
    <property type="taxonomic scope" value="Eukaryota"/>
</dbReference>
<dbReference type="AlphaFoldDB" id="C5M8S2"/>
<evidence type="ECO:0000256" key="1">
    <source>
        <dbReference type="SAM" id="Phobius"/>
    </source>
</evidence>
<dbReference type="VEuPathDB" id="FungiDB:CTRG_02794"/>
<dbReference type="EMBL" id="GG692397">
    <property type="protein sequence ID" value="EER33976.1"/>
    <property type="molecule type" value="Genomic_DNA"/>
</dbReference>
<protein>
    <submittedName>
        <fullName evidence="2">Uncharacterized protein</fullName>
    </submittedName>
</protein>
<feature type="transmembrane region" description="Helical" evidence="1">
    <location>
        <begin position="114"/>
        <end position="135"/>
    </location>
</feature>
<dbReference type="STRING" id="294747.C5M8S2"/>
<dbReference type="OrthoDB" id="4014450at2759"/>
<reference evidence="2 3" key="1">
    <citation type="journal article" date="2009" name="Nature">
        <title>Evolution of pathogenicity and sexual reproduction in eight Candida genomes.</title>
        <authorList>
            <person name="Butler G."/>
            <person name="Rasmussen M.D."/>
            <person name="Lin M.F."/>
            <person name="Santos M.A."/>
            <person name="Sakthikumar S."/>
            <person name="Munro C.A."/>
            <person name="Rheinbay E."/>
            <person name="Grabherr M."/>
            <person name="Forche A."/>
            <person name="Reedy J.L."/>
            <person name="Agrafioti I."/>
            <person name="Arnaud M.B."/>
            <person name="Bates S."/>
            <person name="Brown A.J."/>
            <person name="Brunke S."/>
            <person name="Costanzo M.C."/>
            <person name="Fitzpatrick D.A."/>
            <person name="de Groot P.W."/>
            <person name="Harris D."/>
            <person name="Hoyer L.L."/>
            <person name="Hube B."/>
            <person name="Klis F.M."/>
            <person name="Kodira C."/>
            <person name="Lennard N."/>
            <person name="Logue M.E."/>
            <person name="Martin R."/>
            <person name="Neiman A.M."/>
            <person name="Nikolaou E."/>
            <person name="Quail M.A."/>
            <person name="Quinn J."/>
            <person name="Santos M.C."/>
            <person name="Schmitzberger F.F."/>
            <person name="Sherlock G."/>
            <person name="Shah P."/>
            <person name="Silverstein K.A."/>
            <person name="Skrzypek M.S."/>
            <person name="Soll D."/>
            <person name="Staggs R."/>
            <person name="Stansfield I."/>
            <person name="Stumpf M.P."/>
            <person name="Sudbery P.E."/>
            <person name="Srikantha T."/>
            <person name="Zeng Q."/>
            <person name="Berman J."/>
            <person name="Berriman M."/>
            <person name="Heitman J."/>
            <person name="Gow N.A."/>
            <person name="Lorenz M.C."/>
            <person name="Birren B.W."/>
            <person name="Kellis M."/>
            <person name="Cuomo C.A."/>
        </authorList>
    </citation>
    <scope>NUCLEOTIDE SEQUENCE [LARGE SCALE GENOMIC DNA]</scope>
    <source>
        <strain evidence="3">ATCC MYA-3404 / T1</strain>
    </source>
</reference>
<organism evidence="2 3">
    <name type="scientific">Candida tropicalis (strain ATCC MYA-3404 / T1)</name>
    <name type="common">Yeast</name>
    <dbReference type="NCBI Taxonomy" id="294747"/>
    <lineage>
        <taxon>Eukaryota</taxon>
        <taxon>Fungi</taxon>
        <taxon>Dikarya</taxon>
        <taxon>Ascomycota</taxon>
        <taxon>Saccharomycotina</taxon>
        <taxon>Pichiomycetes</taxon>
        <taxon>Debaryomycetaceae</taxon>
        <taxon>Candida/Lodderomyces clade</taxon>
        <taxon>Candida</taxon>
    </lineage>
</organism>
<proteinExistence type="predicted"/>